<gene>
    <name evidence="1" type="ORF">CANINC_002172</name>
</gene>
<name>A0A4T0X1U7_9ASCO</name>
<organism evidence="1 2">
    <name type="scientific">Pichia inconspicua</name>
    <dbReference type="NCBI Taxonomy" id="52247"/>
    <lineage>
        <taxon>Eukaryota</taxon>
        <taxon>Fungi</taxon>
        <taxon>Dikarya</taxon>
        <taxon>Ascomycota</taxon>
        <taxon>Saccharomycotina</taxon>
        <taxon>Pichiomycetes</taxon>
        <taxon>Pichiales</taxon>
        <taxon>Pichiaceae</taxon>
        <taxon>Pichia</taxon>
    </lineage>
</organism>
<comment type="caution">
    <text evidence="1">The sequence shown here is derived from an EMBL/GenBank/DDBJ whole genome shotgun (WGS) entry which is preliminary data.</text>
</comment>
<evidence type="ECO:0000313" key="2">
    <source>
        <dbReference type="Proteomes" id="UP000307173"/>
    </source>
</evidence>
<dbReference type="AlphaFoldDB" id="A0A4T0X1U7"/>
<proteinExistence type="predicted"/>
<sequence>MQPVISEEGNKQALLISKRAEECGITRKFNEDPQVSVDTFKFYQQYSWFHPDTREVDKNVYATLIRECLHFEVETFAGLLTMGMDVAVVFPTITLSYMYRSCRAVLKDKFPEKGLTDSFAEEFARVLVQEVYSYLRDQLRLPEMNWVGASANML</sequence>
<protein>
    <submittedName>
        <fullName evidence="1">Uncharacterized protein</fullName>
    </submittedName>
</protein>
<dbReference type="Proteomes" id="UP000307173">
    <property type="component" value="Unassembled WGS sequence"/>
</dbReference>
<reference evidence="1 2" key="1">
    <citation type="journal article" date="2019" name="Front. Genet.">
        <title>Whole-Genome Sequencing of the Opportunistic Yeast Pathogen Candida inconspicua Uncovers Its Hybrid Origin.</title>
        <authorList>
            <person name="Mixao V."/>
            <person name="Hansen A.P."/>
            <person name="Saus E."/>
            <person name="Boekhout T."/>
            <person name="Lass-Florl C."/>
            <person name="Gabaldon T."/>
        </authorList>
    </citation>
    <scope>NUCLEOTIDE SEQUENCE [LARGE SCALE GENOMIC DNA]</scope>
    <source>
        <strain evidence="1 2">CBS 180</strain>
    </source>
</reference>
<dbReference type="EMBL" id="SELW01000349">
    <property type="protein sequence ID" value="TID29024.1"/>
    <property type="molecule type" value="Genomic_DNA"/>
</dbReference>
<evidence type="ECO:0000313" key="1">
    <source>
        <dbReference type="EMBL" id="TID29024.1"/>
    </source>
</evidence>
<dbReference type="OrthoDB" id="3984993at2759"/>
<keyword evidence="2" id="KW-1185">Reference proteome</keyword>
<accession>A0A4T0X1U7</accession>